<evidence type="ECO:0000259" key="4">
    <source>
        <dbReference type="PROSITE" id="PS51898"/>
    </source>
</evidence>
<dbReference type="Pfam" id="PF13102">
    <property type="entry name" value="Phage_int_SAM_5"/>
    <property type="match status" value="1"/>
</dbReference>
<dbReference type="InterPro" id="IPR010998">
    <property type="entry name" value="Integrase_recombinase_N"/>
</dbReference>
<reference evidence="5 6" key="1">
    <citation type="journal article" date="2018" name="Int. J. Syst. Evol. Microbiol.">
        <title>Flavobacterium chryseum sp. nov. and Flavobacterium psychroterrae sp. nov., novel environmental bacteria isolated from Antarctica.</title>
        <authorList>
            <person name="Kralova S."/>
            <person name="Svec P."/>
            <person name="Busse H.J."/>
            <person name="Stankova E."/>
            <person name="Vaczi P."/>
            <person name="Sedlacek I."/>
        </authorList>
    </citation>
    <scope>NUCLEOTIDE SEQUENCE [LARGE SCALE GENOMIC DNA]</scope>
    <source>
        <strain evidence="5 6">CCM 8827</strain>
    </source>
</reference>
<comment type="similarity">
    <text evidence="1">Belongs to the 'phage' integrase family.</text>
</comment>
<dbReference type="InterPro" id="IPR011010">
    <property type="entry name" value="DNA_brk_join_enz"/>
</dbReference>
<name>A0ABS5PAL1_9FLAO</name>
<feature type="domain" description="Tyr recombinase" evidence="4">
    <location>
        <begin position="220"/>
        <end position="400"/>
    </location>
</feature>
<comment type="caution">
    <text evidence="5">The sequence shown here is derived from an EMBL/GenBank/DDBJ whole genome shotgun (WGS) entry which is preliminary data.</text>
</comment>
<dbReference type="EMBL" id="JAGYVZ010000008">
    <property type="protein sequence ID" value="MBS7231347.1"/>
    <property type="molecule type" value="Genomic_DNA"/>
</dbReference>
<evidence type="ECO:0000313" key="5">
    <source>
        <dbReference type="EMBL" id="MBS7231347.1"/>
    </source>
</evidence>
<dbReference type="InterPro" id="IPR025269">
    <property type="entry name" value="SAM-like_dom"/>
</dbReference>
<evidence type="ECO:0000256" key="3">
    <source>
        <dbReference type="ARBA" id="ARBA00023172"/>
    </source>
</evidence>
<dbReference type="InterPro" id="IPR013762">
    <property type="entry name" value="Integrase-like_cat_sf"/>
</dbReference>
<evidence type="ECO:0000313" key="6">
    <source>
        <dbReference type="Proteomes" id="UP000722625"/>
    </source>
</evidence>
<dbReference type="PANTHER" id="PTHR30349:SF64">
    <property type="entry name" value="PROPHAGE INTEGRASE INTD-RELATED"/>
    <property type="match status" value="1"/>
</dbReference>
<keyword evidence="6" id="KW-1185">Reference proteome</keyword>
<dbReference type="InterPro" id="IPR035386">
    <property type="entry name" value="Arm-DNA-bind_5"/>
</dbReference>
<sequence>MLESSIGTIFFLKSSTNGSNERFIYLRISVNGILKETSTKRKWSANRWEQKTGRAIGTKEDAKCLNFFLNSLELKIRKFADHLLDKQESLTSVKLINFVLGKTKQKNTVMQEFQMHNDQMLALVEKNEFAIGTHVRYKISKNHVEEFMRFKYGVSDMEFNELNFEFVKDYEFYLKTVKSISNNTALKYISNFKKIVLVAVDKEIIPSDPFKRFKSKKIKVPKKPLSGFELSLLEKHSFLTSRLNIVRDVFVFQCYTGLAYIDVFNLKRSDIKVGVDGEQWILKERQKTGSPISIPLLPKAVEILERYKSHPLCIERASVLPVNSNQKMNEYLKEIADLCGITSTLNTHKARRTFGSTVTLNNDVPIHVVKEMLGHQSVSQTEEYAITEQISIGREMQGLKQRLADKDDGIENSTLKTIQRMELELIEMKKQLNFFKLKDIG</sequence>
<dbReference type="InterPro" id="IPR050090">
    <property type="entry name" value="Tyrosine_recombinase_XerCD"/>
</dbReference>
<dbReference type="Pfam" id="PF00589">
    <property type="entry name" value="Phage_integrase"/>
    <property type="match status" value="1"/>
</dbReference>
<dbReference type="Proteomes" id="UP000722625">
    <property type="component" value="Unassembled WGS sequence"/>
</dbReference>
<keyword evidence="2" id="KW-0238">DNA-binding</keyword>
<evidence type="ECO:0000256" key="1">
    <source>
        <dbReference type="ARBA" id="ARBA00008857"/>
    </source>
</evidence>
<dbReference type="CDD" id="cd01185">
    <property type="entry name" value="INTN1_C_like"/>
    <property type="match status" value="1"/>
</dbReference>
<proteinExistence type="inferred from homology"/>
<dbReference type="PROSITE" id="PS51898">
    <property type="entry name" value="TYR_RECOMBINASE"/>
    <property type="match status" value="1"/>
</dbReference>
<dbReference type="Gene3D" id="1.10.150.130">
    <property type="match status" value="1"/>
</dbReference>
<keyword evidence="3" id="KW-0233">DNA recombination</keyword>
<dbReference type="Pfam" id="PF17293">
    <property type="entry name" value="Arm-DNA-bind_5"/>
    <property type="match status" value="1"/>
</dbReference>
<dbReference type="Gene3D" id="1.10.443.10">
    <property type="entry name" value="Intergrase catalytic core"/>
    <property type="match status" value="1"/>
</dbReference>
<dbReference type="RefSeq" id="WP_213298668.1">
    <property type="nucleotide sequence ID" value="NZ_JAGYVZ010000008.1"/>
</dbReference>
<accession>A0ABS5PAL1</accession>
<dbReference type="InterPro" id="IPR002104">
    <property type="entry name" value="Integrase_catalytic"/>
</dbReference>
<organism evidence="5 6">
    <name type="scientific">Flavobacterium psychroterrae</name>
    <dbReference type="NCBI Taxonomy" id="2133767"/>
    <lineage>
        <taxon>Bacteria</taxon>
        <taxon>Pseudomonadati</taxon>
        <taxon>Bacteroidota</taxon>
        <taxon>Flavobacteriia</taxon>
        <taxon>Flavobacteriales</taxon>
        <taxon>Flavobacteriaceae</taxon>
        <taxon>Flavobacterium</taxon>
    </lineage>
</organism>
<dbReference type="PANTHER" id="PTHR30349">
    <property type="entry name" value="PHAGE INTEGRASE-RELATED"/>
    <property type="match status" value="1"/>
</dbReference>
<evidence type="ECO:0000256" key="2">
    <source>
        <dbReference type="ARBA" id="ARBA00023125"/>
    </source>
</evidence>
<dbReference type="SUPFAM" id="SSF56349">
    <property type="entry name" value="DNA breaking-rejoining enzymes"/>
    <property type="match status" value="1"/>
</dbReference>
<gene>
    <name evidence="5" type="ORF">KHA90_09945</name>
</gene>
<protein>
    <submittedName>
        <fullName evidence="5">Site-specific integrase</fullName>
    </submittedName>
</protein>